<feature type="transmembrane region" description="Helical" evidence="7">
    <location>
        <begin position="232"/>
        <end position="252"/>
    </location>
</feature>
<evidence type="ECO:0008006" key="12">
    <source>
        <dbReference type="Google" id="ProtNLM"/>
    </source>
</evidence>
<dbReference type="InterPro" id="IPR051656">
    <property type="entry name" value="LEM_domain"/>
</dbReference>
<dbReference type="SMART" id="SM01261">
    <property type="entry name" value="Thymopoietin"/>
    <property type="match status" value="1"/>
</dbReference>
<keyword evidence="3" id="KW-0597">Phosphoprotein</keyword>
<reference evidence="10 11" key="1">
    <citation type="journal article" date="2008" name="Nature">
        <title>The Trichoplax genome and the nature of placozoans.</title>
        <authorList>
            <person name="Srivastava M."/>
            <person name="Begovic E."/>
            <person name="Chapman J."/>
            <person name="Putnam N.H."/>
            <person name="Hellsten U."/>
            <person name="Kawashima T."/>
            <person name="Kuo A."/>
            <person name="Mitros T."/>
            <person name="Salamov A."/>
            <person name="Carpenter M.L."/>
            <person name="Signorovitch A.Y."/>
            <person name="Moreno M.A."/>
            <person name="Kamm K."/>
            <person name="Grimwood J."/>
            <person name="Schmutz J."/>
            <person name="Shapiro H."/>
            <person name="Grigoriev I.V."/>
            <person name="Buss L.W."/>
            <person name="Schierwater B."/>
            <person name="Dellaporta S.L."/>
            <person name="Rokhsar D.S."/>
        </authorList>
    </citation>
    <scope>NUCLEOTIDE SEQUENCE [LARGE SCALE GENOMIC DNA]</scope>
    <source>
        <strain evidence="10 11">Grell-BS-1999</strain>
    </source>
</reference>
<feature type="compositionally biased region" description="Basic residues" evidence="6">
    <location>
        <begin position="76"/>
        <end position="87"/>
    </location>
</feature>
<dbReference type="SUPFAM" id="SSF63451">
    <property type="entry name" value="LEM domain"/>
    <property type="match status" value="2"/>
</dbReference>
<protein>
    <recommendedName>
        <fullName evidence="12">LEM-like domain-containing protein</fullName>
    </recommendedName>
</protein>
<feature type="compositionally biased region" description="Basic and acidic residues" evidence="6">
    <location>
        <begin position="181"/>
        <end position="202"/>
    </location>
</feature>
<dbReference type="SMART" id="SM00540">
    <property type="entry name" value="LEM"/>
    <property type="match status" value="1"/>
</dbReference>
<dbReference type="InParanoid" id="B3RIA0"/>
<dbReference type="FunFam" id="1.10.720.40:FF:000001">
    <property type="entry name" value="LEM domain containing 2, isoform CRA_a"/>
    <property type="match status" value="2"/>
</dbReference>
<dbReference type="Pfam" id="PF03020">
    <property type="entry name" value="LEM"/>
    <property type="match status" value="1"/>
</dbReference>
<evidence type="ECO:0000313" key="11">
    <source>
        <dbReference type="Proteomes" id="UP000009022"/>
    </source>
</evidence>
<feature type="domain" description="LEM" evidence="8">
    <location>
        <begin position="94"/>
        <end position="138"/>
    </location>
</feature>
<dbReference type="Proteomes" id="UP000009022">
    <property type="component" value="Unassembled WGS sequence"/>
</dbReference>
<dbReference type="PROSITE" id="PS50955">
    <property type="entry name" value="LEM_LIKE"/>
    <property type="match status" value="1"/>
</dbReference>
<proteinExistence type="inferred from homology"/>
<dbReference type="RefSeq" id="XP_002108184.1">
    <property type="nucleotide sequence ID" value="XM_002108148.1"/>
</dbReference>
<evidence type="ECO:0000259" key="9">
    <source>
        <dbReference type="PROSITE" id="PS50955"/>
    </source>
</evidence>
<evidence type="ECO:0000256" key="7">
    <source>
        <dbReference type="SAM" id="Phobius"/>
    </source>
</evidence>
<evidence type="ECO:0000256" key="5">
    <source>
        <dbReference type="ARBA" id="ARBA00023125"/>
    </source>
</evidence>
<keyword evidence="4" id="KW-0007">Acetylation</keyword>
<dbReference type="PANTHER" id="PTHR12019">
    <property type="entry name" value="LAMINA-ASSOCIATED POLYPEPTIDE THYMOPOIETIN"/>
    <property type="match status" value="1"/>
</dbReference>
<name>B3RIA0_TRIAD</name>
<keyword evidence="7" id="KW-0812">Transmembrane</keyword>
<feature type="domain" description="LEM-like" evidence="9">
    <location>
        <begin position="6"/>
        <end position="49"/>
    </location>
</feature>
<keyword evidence="7" id="KW-0472">Membrane</keyword>
<evidence type="ECO:0000259" key="8">
    <source>
        <dbReference type="PROSITE" id="PS50954"/>
    </source>
</evidence>
<evidence type="ECO:0000256" key="2">
    <source>
        <dbReference type="ARBA" id="ARBA00022481"/>
    </source>
</evidence>
<keyword evidence="11" id="KW-1185">Reference proteome</keyword>
<evidence type="ECO:0000256" key="6">
    <source>
        <dbReference type="SAM" id="MobiDB-lite"/>
    </source>
</evidence>
<feature type="compositionally biased region" description="Basic and acidic residues" evidence="6">
    <location>
        <begin position="157"/>
        <end position="168"/>
    </location>
</feature>
<dbReference type="Pfam" id="PF08198">
    <property type="entry name" value="Thymopoietin"/>
    <property type="match status" value="1"/>
</dbReference>
<feature type="region of interest" description="Disordered" evidence="6">
    <location>
        <begin position="142"/>
        <end position="202"/>
    </location>
</feature>
<organism evidence="10 11">
    <name type="scientific">Trichoplax adhaerens</name>
    <name type="common">Trichoplax reptans</name>
    <dbReference type="NCBI Taxonomy" id="10228"/>
    <lineage>
        <taxon>Eukaryota</taxon>
        <taxon>Metazoa</taxon>
        <taxon>Placozoa</taxon>
        <taxon>Uniplacotomia</taxon>
        <taxon>Trichoplacea</taxon>
        <taxon>Trichoplacidae</taxon>
        <taxon>Trichoplax</taxon>
    </lineage>
</organism>
<dbReference type="PANTHER" id="PTHR12019:SF9">
    <property type="entry name" value="THYMOPOIETIN"/>
    <property type="match status" value="1"/>
</dbReference>
<dbReference type="GeneID" id="6750132"/>
<dbReference type="AlphaFoldDB" id="B3RIA0"/>
<dbReference type="OrthoDB" id="10072362at2759"/>
<keyword evidence="5" id="KW-0238">DNA-binding</keyword>
<evidence type="ECO:0000313" key="10">
    <source>
        <dbReference type="EMBL" id="EDV28982.1"/>
    </source>
</evidence>
<gene>
    <name evidence="10" type="ORF">TRIADDRAFT_52400</name>
</gene>
<dbReference type="CTD" id="6750132"/>
<evidence type="ECO:0000256" key="1">
    <source>
        <dbReference type="ARBA" id="ARBA00007744"/>
    </source>
</evidence>
<dbReference type="InterPro" id="IPR013146">
    <property type="entry name" value="LEM-like_dom"/>
</dbReference>
<dbReference type="InterPro" id="IPR011015">
    <property type="entry name" value="LEM/LEM-like_dom_sf"/>
</dbReference>
<dbReference type="EMBL" id="DS985241">
    <property type="protein sequence ID" value="EDV28982.1"/>
    <property type="molecule type" value="Genomic_DNA"/>
</dbReference>
<evidence type="ECO:0000256" key="3">
    <source>
        <dbReference type="ARBA" id="ARBA00022553"/>
    </source>
</evidence>
<evidence type="ECO:0000256" key="4">
    <source>
        <dbReference type="ARBA" id="ARBA00022990"/>
    </source>
</evidence>
<dbReference type="CDD" id="cd12934">
    <property type="entry name" value="LEM"/>
    <property type="match status" value="1"/>
</dbReference>
<keyword evidence="7" id="KW-1133">Transmembrane helix</keyword>
<keyword evidence="2" id="KW-0488">Methylation</keyword>
<dbReference type="HOGENOM" id="CLU_1078986_0_0_1"/>
<dbReference type="GO" id="GO:0003677">
    <property type="term" value="F:DNA binding"/>
    <property type="evidence" value="ECO:0007669"/>
    <property type="project" value="UniProtKB-KW"/>
</dbReference>
<accession>B3RIA0</accession>
<dbReference type="CDD" id="cd12935">
    <property type="entry name" value="LEM_like"/>
    <property type="match status" value="1"/>
</dbReference>
<sequence length="258" mass="29055">MKSDLAKDPSVLTKDRLKALLSTNGVPLPEGDQRKDVYVKLYMQHIQNKNIDTRNTEPNVRSEFSSDDDTQSVSKSAKKRKPAKKRKSTDTNNVFNIDSLSDEELLANLKKYDSAAGPIIDSTRNVYKRKLKAFIQRSEATVKDGEFSDPDGVAEDSTSKKVVKDTPTPRRGRTKSRRSVSRKEFVKSEVKDSTDSSDRKDDIAILNTSHSVKPSQSNVESPQSQDLQETNLWYFIIILVLALAIYTGVHILEIGRKH</sequence>
<dbReference type="STRING" id="10228.B3RIA0"/>
<dbReference type="PROSITE" id="PS50954">
    <property type="entry name" value="LEM"/>
    <property type="match status" value="1"/>
</dbReference>
<feature type="compositionally biased region" description="Basic residues" evidence="6">
    <location>
        <begin position="170"/>
        <end position="180"/>
    </location>
</feature>
<dbReference type="PhylomeDB" id="B3RIA0"/>
<dbReference type="KEGG" id="tad:TRIADDRAFT_52400"/>
<dbReference type="GO" id="GO:0005635">
    <property type="term" value="C:nuclear envelope"/>
    <property type="evidence" value="ECO:0007669"/>
    <property type="project" value="UniProtKB-ARBA"/>
</dbReference>
<dbReference type="InterPro" id="IPR003887">
    <property type="entry name" value="LEM_dom"/>
</dbReference>
<feature type="region of interest" description="Disordered" evidence="6">
    <location>
        <begin position="48"/>
        <end position="90"/>
    </location>
</feature>
<comment type="similarity">
    <text evidence="1">Belongs to the LEM family.</text>
</comment>
<dbReference type="Gene3D" id="1.10.720.40">
    <property type="match status" value="2"/>
</dbReference>